<feature type="domain" description="Peptidase M14" evidence="3">
    <location>
        <begin position="1"/>
        <end position="208"/>
    </location>
</feature>
<reference evidence="4 5" key="1">
    <citation type="journal article" date="2019" name="Emerg. Microbes Infect.">
        <title>Comprehensive subspecies identification of 175 nontuberculous mycobacteria species based on 7547 genomic profiles.</title>
        <authorList>
            <person name="Matsumoto Y."/>
            <person name="Kinjo T."/>
            <person name="Motooka D."/>
            <person name="Nabeya D."/>
            <person name="Jung N."/>
            <person name="Uechi K."/>
            <person name="Horii T."/>
            <person name="Iida T."/>
            <person name="Fujita J."/>
            <person name="Nakamura S."/>
        </authorList>
    </citation>
    <scope>NUCLEOTIDE SEQUENCE [LARGE SCALE GENOMIC DNA]</scope>
    <source>
        <strain evidence="4 5">JCM 30725</strain>
    </source>
</reference>
<comment type="caution">
    <text evidence="4">The sequence shown here is derived from an EMBL/GenBank/DDBJ whole genome shotgun (WGS) entry which is preliminary data.</text>
</comment>
<evidence type="ECO:0000313" key="5">
    <source>
        <dbReference type="Proteomes" id="UP000465360"/>
    </source>
</evidence>
<evidence type="ECO:0000259" key="3">
    <source>
        <dbReference type="PROSITE" id="PS52035"/>
    </source>
</evidence>
<sequence>MGTSVQGRPIRLLALGHGPRKVLLIGGIHGDETEGAYTISELPGAFAEARLGDAVTLSVVEDANPDGRAAGTRENANRVDVNRNFPASNFDPADPSSGHAPLSQPESRVVRDLIEGLNPALVIALHSWTGRQFVNFDGPAGALAERFAASSGLPVEESTAFAPTPGSLGSYAGRDRGTPVLTIEVLKGSNPKAVWDRIRVALLEIIAG</sequence>
<dbReference type="RefSeq" id="WP_163712347.1">
    <property type="nucleotide sequence ID" value="NZ_BLKZ01000001.1"/>
</dbReference>
<dbReference type="InterPro" id="IPR000834">
    <property type="entry name" value="Peptidase_M14"/>
</dbReference>
<accession>A0A7I9YPD5</accession>
<proteinExistence type="inferred from homology"/>
<dbReference type="GO" id="GO:0004181">
    <property type="term" value="F:metallocarboxypeptidase activity"/>
    <property type="evidence" value="ECO:0007669"/>
    <property type="project" value="InterPro"/>
</dbReference>
<protein>
    <submittedName>
        <fullName evidence="4">Murein peptide amidase A</fullName>
    </submittedName>
</protein>
<dbReference type="PRINTS" id="PR00765">
    <property type="entry name" value="CRBOXYPTASEA"/>
</dbReference>
<dbReference type="EMBL" id="BLKZ01000001">
    <property type="protein sequence ID" value="GFG90541.1"/>
    <property type="molecule type" value="Genomic_DNA"/>
</dbReference>
<dbReference type="AlphaFoldDB" id="A0A7I9YPD5"/>
<evidence type="ECO:0000256" key="2">
    <source>
        <dbReference type="SAM" id="MobiDB-lite"/>
    </source>
</evidence>
<name>A0A7I9YPD5_MYCBU</name>
<comment type="similarity">
    <text evidence="1">Belongs to the peptidase M14 family.</text>
</comment>
<dbReference type="Proteomes" id="UP000465360">
    <property type="component" value="Unassembled WGS sequence"/>
</dbReference>
<gene>
    <name evidence="4" type="ORF">MBOU_25830</name>
</gene>
<dbReference type="GO" id="GO:0006508">
    <property type="term" value="P:proteolysis"/>
    <property type="evidence" value="ECO:0007669"/>
    <property type="project" value="InterPro"/>
</dbReference>
<dbReference type="Gene3D" id="3.40.630.10">
    <property type="entry name" value="Zn peptidases"/>
    <property type="match status" value="1"/>
</dbReference>
<organism evidence="4 5">
    <name type="scientific">Mycobacterium bourgelatii</name>
    <dbReference type="NCBI Taxonomy" id="1273442"/>
    <lineage>
        <taxon>Bacteria</taxon>
        <taxon>Bacillati</taxon>
        <taxon>Actinomycetota</taxon>
        <taxon>Actinomycetes</taxon>
        <taxon>Mycobacteriales</taxon>
        <taxon>Mycobacteriaceae</taxon>
        <taxon>Mycobacterium</taxon>
    </lineage>
</organism>
<keyword evidence="5" id="KW-1185">Reference proteome</keyword>
<evidence type="ECO:0000313" key="4">
    <source>
        <dbReference type="EMBL" id="GFG90541.1"/>
    </source>
</evidence>
<evidence type="ECO:0000256" key="1">
    <source>
        <dbReference type="PROSITE-ProRule" id="PRU01379"/>
    </source>
</evidence>
<dbReference type="Pfam" id="PF00246">
    <property type="entry name" value="Peptidase_M14"/>
    <property type="match status" value="1"/>
</dbReference>
<dbReference type="GO" id="GO:0008270">
    <property type="term" value="F:zinc ion binding"/>
    <property type="evidence" value="ECO:0007669"/>
    <property type="project" value="InterPro"/>
</dbReference>
<feature type="active site" description="Proton donor/acceptor" evidence="1">
    <location>
        <position position="184"/>
    </location>
</feature>
<dbReference type="PROSITE" id="PS52035">
    <property type="entry name" value="PEPTIDASE_M14"/>
    <property type="match status" value="1"/>
</dbReference>
<dbReference type="SUPFAM" id="SSF53187">
    <property type="entry name" value="Zn-dependent exopeptidases"/>
    <property type="match status" value="1"/>
</dbReference>
<feature type="region of interest" description="Disordered" evidence="2">
    <location>
        <begin position="64"/>
        <end position="104"/>
    </location>
</feature>